<comment type="similarity">
    <text evidence="3">Belongs to the peptidase M50B family.</text>
</comment>
<evidence type="ECO:0000256" key="6">
    <source>
        <dbReference type="ARBA" id="ARBA00022723"/>
    </source>
</evidence>
<dbReference type="EMBL" id="BAAADM010000009">
    <property type="protein sequence ID" value="GAA0431748.1"/>
    <property type="molecule type" value="Genomic_DNA"/>
</dbReference>
<accession>A0ABN0Z437</accession>
<dbReference type="PANTHER" id="PTHR39188:SF3">
    <property type="entry name" value="STAGE IV SPORULATION PROTEIN FB"/>
    <property type="match status" value="1"/>
</dbReference>
<keyword evidence="8" id="KW-0862">Zinc</keyword>
<evidence type="ECO:0000256" key="7">
    <source>
        <dbReference type="ARBA" id="ARBA00022801"/>
    </source>
</evidence>
<evidence type="ECO:0000259" key="13">
    <source>
        <dbReference type="Pfam" id="PF02163"/>
    </source>
</evidence>
<feature type="domain" description="Peptidase M50" evidence="13">
    <location>
        <begin position="60"/>
        <end position="135"/>
    </location>
</feature>
<keyword evidence="4" id="KW-0645">Protease</keyword>
<comment type="cofactor">
    <cofactor evidence="1">
        <name>Zn(2+)</name>
        <dbReference type="ChEBI" id="CHEBI:29105"/>
    </cofactor>
</comment>
<feature type="transmembrane region" description="Helical" evidence="12">
    <location>
        <begin position="141"/>
        <end position="161"/>
    </location>
</feature>
<evidence type="ECO:0000256" key="8">
    <source>
        <dbReference type="ARBA" id="ARBA00022833"/>
    </source>
</evidence>
<feature type="transmembrane region" description="Helical" evidence="12">
    <location>
        <begin position="46"/>
        <end position="69"/>
    </location>
</feature>
<proteinExistence type="inferred from homology"/>
<comment type="caution">
    <text evidence="14">The sequence shown here is derived from an EMBL/GenBank/DDBJ whole genome shotgun (WGS) entry which is preliminary data.</text>
</comment>
<evidence type="ECO:0000256" key="3">
    <source>
        <dbReference type="ARBA" id="ARBA00007931"/>
    </source>
</evidence>
<feature type="transmembrane region" description="Helical" evidence="12">
    <location>
        <begin position="195"/>
        <end position="211"/>
    </location>
</feature>
<keyword evidence="7" id="KW-0378">Hydrolase</keyword>
<gene>
    <name evidence="14" type="ORF">GCM10008983_05410</name>
</gene>
<dbReference type="Pfam" id="PF02163">
    <property type="entry name" value="Peptidase_M50"/>
    <property type="match status" value="1"/>
</dbReference>
<feature type="transmembrane region" description="Helical" evidence="12">
    <location>
        <begin position="113"/>
        <end position="135"/>
    </location>
</feature>
<keyword evidence="15" id="KW-1185">Reference proteome</keyword>
<evidence type="ECO:0000256" key="5">
    <source>
        <dbReference type="ARBA" id="ARBA00022692"/>
    </source>
</evidence>
<dbReference type="PANTHER" id="PTHR39188">
    <property type="entry name" value="MEMBRANE-ASSOCIATED ZINC METALLOPROTEASE M50B"/>
    <property type="match status" value="1"/>
</dbReference>
<protein>
    <recommendedName>
        <fullName evidence="13">Peptidase M50 domain-containing protein</fullName>
    </recommendedName>
</protein>
<dbReference type="Proteomes" id="UP001501459">
    <property type="component" value="Unassembled WGS sequence"/>
</dbReference>
<dbReference type="CDD" id="cd06160">
    <property type="entry name" value="S2P-M50_like_2"/>
    <property type="match status" value="1"/>
</dbReference>
<comment type="subcellular location">
    <subcellularLocation>
        <location evidence="2">Membrane</location>
        <topology evidence="2">Multi-pass membrane protein</topology>
    </subcellularLocation>
</comment>
<feature type="transmembrane region" description="Helical" evidence="12">
    <location>
        <begin position="168"/>
        <end position="189"/>
    </location>
</feature>
<keyword evidence="10" id="KW-0482">Metalloprotease</keyword>
<evidence type="ECO:0000256" key="1">
    <source>
        <dbReference type="ARBA" id="ARBA00001947"/>
    </source>
</evidence>
<evidence type="ECO:0000256" key="11">
    <source>
        <dbReference type="ARBA" id="ARBA00023136"/>
    </source>
</evidence>
<keyword evidence="6" id="KW-0479">Metal-binding</keyword>
<evidence type="ECO:0000256" key="10">
    <source>
        <dbReference type="ARBA" id="ARBA00023049"/>
    </source>
</evidence>
<organism evidence="14 15">
    <name type="scientific">Lentibacillus halophilus</name>
    <dbReference type="NCBI Taxonomy" id="295065"/>
    <lineage>
        <taxon>Bacteria</taxon>
        <taxon>Bacillati</taxon>
        <taxon>Bacillota</taxon>
        <taxon>Bacilli</taxon>
        <taxon>Bacillales</taxon>
        <taxon>Bacillaceae</taxon>
        <taxon>Lentibacillus</taxon>
    </lineage>
</organism>
<evidence type="ECO:0000313" key="14">
    <source>
        <dbReference type="EMBL" id="GAA0431748.1"/>
    </source>
</evidence>
<reference evidence="14 15" key="1">
    <citation type="journal article" date="2019" name="Int. J. Syst. Evol. Microbiol.">
        <title>The Global Catalogue of Microorganisms (GCM) 10K type strain sequencing project: providing services to taxonomists for standard genome sequencing and annotation.</title>
        <authorList>
            <consortium name="The Broad Institute Genomics Platform"/>
            <consortium name="The Broad Institute Genome Sequencing Center for Infectious Disease"/>
            <person name="Wu L."/>
            <person name="Ma J."/>
        </authorList>
    </citation>
    <scope>NUCLEOTIDE SEQUENCE [LARGE SCALE GENOMIC DNA]</scope>
    <source>
        <strain evidence="14 15">JCM 12149</strain>
    </source>
</reference>
<evidence type="ECO:0000256" key="12">
    <source>
        <dbReference type="SAM" id="Phobius"/>
    </source>
</evidence>
<dbReference type="RefSeq" id="WP_343751021.1">
    <property type="nucleotide sequence ID" value="NZ_BAAADM010000009.1"/>
</dbReference>
<feature type="transmembrane region" description="Helical" evidence="12">
    <location>
        <begin position="369"/>
        <end position="390"/>
    </location>
</feature>
<keyword evidence="5 12" id="KW-0812">Transmembrane</keyword>
<name>A0ABN0Z437_9BACI</name>
<evidence type="ECO:0000313" key="15">
    <source>
        <dbReference type="Proteomes" id="UP001501459"/>
    </source>
</evidence>
<keyword evidence="11 12" id="KW-0472">Membrane</keyword>
<evidence type="ECO:0000256" key="9">
    <source>
        <dbReference type="ARBA" id="ARBA00022989"/>
    </source>
</evidence>
<dbReference type="InterPro" id="IPR008915">
    <property type="entry name" value="Peptidase_M50"/>
</dbReference>
<evidence type="ECO:0000256" key="4">
    <source>
        <dbReference type="ARBA" id="ARBA00022670"/>
    </source>
</evidence>
<keyword evidence="9 12" id="KW-1133">Transmembrane helix</keyword>
<sequence length="398" mass="45099">MATAKQDTSKSYWGWLGVIGAFLLTKAKWLLALLKVGKFATLASMFVSLWAYAMFYGWKFAAALVYLIFIHEMGHLVAAKMKNIPTSPAVFIPFLGAAIGIDPKKIESAKTEFFVAYGGPLAGLLSILPAVALYMTTGNPYWALVIQLGALINLFNLFPVSPLDGGRIVSVLSPNIWLVGLLVLLPILFISPDPILILIVIFGTVTWWKQFKKRRDMEVMKHEENVITQINEDFQFFMENNTDKSNDIDHSEQTIIANQFTSLFVKIKERKDQINRYLQNNTGFTFPIIQEKKRTEIEKNKAEKDILRGILNEMNMREDTLETDSDGHFASVAETIYHKNENRRLEIREEIERMKTYYQTSVGTKVKSLFLYLSLAILLAIILVFAITILDANQPAGL</sequence>
<evidence type="ECO:0000256" key="2">
    <source>
        <dbReference type="ARBA" id="ARBA00004141"/>
    </source>
</evidence>
<feature type="transmembrane region" description="Helical" evidence="12">
    <location>
        <begin position="12"/>
        <end position="34"/>
    </location>
</feature>